<gene>
    <name evidence="1" type="ORF">PsB1_0418</name>
</gene>
<dbReference type="Proteomes" id="UP001161064">
    <property type="component" value="Unassembled WGS sequence"/>
</dbReference>
<protein>
    <submittedName>
        <fullName evidence="1">Uncharacterized protein</fullName>
    </submittedName>
</protein>
<proteinExistence type="predicted"/>
<accession>A0ABQ4PTM9</accession>
<organism evidence="1 2">
    <name type="scientific">Candidatus Phycosocius spiralis</name>
    <dbReference type="NCBI Taxonomy" id="2815099"/>
    <lineage>
        <taxon>Bacteria</taxon>
        <taxon>Pseudomonadati</taxon>
        <taxon>Pseudomonadota</taxon>
        <taxon>Alphaproteobacteria</taxon>
        <taxon>Caulobacterales</taxon>
        <taxon>Caulobacterales incertae sedis</taxon>
        <taxon>Candidatus Phycosocius</taxon>
    </lineage>
</organism>
<evidence type="ECO:0000313" key="2">
    <source>
        <dbReference type="Proteomes" id="UP001161064"/>
    </source>
</evidence>
<keyword evidence="2" id="KW-1185">Reference proteome</keyword>
<reference evidence="1" key="2">
    <citation type="journal article" date="2023" name="ISME Commun">
        <title>Characterization of a bloom-associated alphaproteobacterial lineage, 'Candidatus Phycosocius': insights into freshwater algal-bacterial interactions.</title>
        <authorList>
            <person name="Tanabe Y."/>
            <person name="Yamaguchi H."/>
            <person name="Yoshida M."/>
            <person name="Kai A."/>
            <person name="Okazaki Y."/>
        </authorList>
    </citation>
    <scope>NUCLEOTIDE SEQUENCE</scope>
    <source>
        <strain evidence="1">BOTRYCO-1</strain>
    </source>
</reference>
<reference evidence="1" key="1">
    <citation type="submission" date="2021-05" db="EMBL/GenBank/DDBJ databases">
        <authorList>
            <person name="Tanabe Y."/>
        </authorList>
    </citation>
    <scope>NUCLEOTIDE SEQUENCE</scope>
    <source>
        <strain evidence="1">BOTRYCO-1</strain>
    </source>
</reference>
<dbReference type="EMBL" id="BPFZ01000002">
    <property type="protein sequence ID" value="GIU66264.1"/>
    <property type="molecule type" value="Genomic_DNA"/>
</dbReference>
<sequence>MERGNNYKLEDLAQSIYRNALDAVSATNPHPLSDEPEYKYLTIAARMLKDRGVDTKKVNCQVDEFDKRVGAGLRHDYSFEDLAPGQP</sequence>
<name>A0ABQ4PTM9_9PROT</name>
<comment type="caution">
    <text evidence="1">The sequence shown here is derived from an EMBL/GenBank/DDBJ whole genome shotgun (WGS) entry which is preliminary data.</text>
</comment>
<evidence type="ECO:0000313" key="1">
    <source>
        <dbReference type="EMBL" id="GIU66264.1"/>
    </source>
</evidence>